<evidence type="ECO:0000313" key="3">
    <source>
        <dbReference type="EMBL" id="EQC33682.1"/>
    </source>
</evidence>
<proteinExistence type="predicted"/>
<feature type="region of interest" description="Disordered" evidence="2">
    <location>
        <begin position="1117"/>
        <end position="1155"/>
    </location>
</feature>
<dbReference type="STRING" id="1156394.T0RTM8"/>
<keyword evidence="1" id="KW-0175">Coiled coil</keyword>
<dbReference type="VEuPathDB" id="FungiDB:SDRG_08786"/>
<dbReference type="OrthoDB" id="309807at2759"/>
<evidence type="ECO:0000256" key="1">
    <source>
        <dbReference type="SAM" id="Coils"/>
    </source>
</evidence>
<sequence length="1293" mass="145150">MEPREPRLRVIPEASTRSILQFDTKWGAIPPAELEIIRMKKESQSMFAKRQGAPTLPHSLGDVPLFAPTEHLEDEAVKTHDPGAVEAWVNAHLLRGAIQLIPLSGSYVAEDATSDAKKQALLYQSKLEYNDIQTIFSAPDKSPLEGAGIDSGSLLRLGMPKAIVDRIFRGLFVYSSGFHTLIHEIGRHCPAYAESHIAANIWLTFLHLLEKCEDGRYEMAMLKFNHATAVWKQNAIREYELQTSTLQAAIVTAQAETHAERAIVAERVAEVSSRDATIAALRDEVQAAREATAASDDLVRLANLEILELENTVAATREELANTSQSLHIALAEKSNLQVELTGYLHELQNVDDYKAKVDEHKTRAADRMRELQAANQAIKDELDLAKSEIKAGSLERLKHHAAREVLALSNEKLEARVASLSAELHTTTIALAAKTSALEEADATVLSLKNVMEKDRGACASLTADVAALTLQVGQQKRDYMVLEAQAQLLLMEKKNNHMREGDRLRIERLLNKKVELEKDIETMRAEREKSQEHLWNVRATLESVENDLQLAKRAFATSQTSLQQLDKVNDQLRSQIAEMERNVERMTIGFNAMKDRCKVVEDGAKESVNKVELELKVAMSQMREMAYMRRENEAQINDLSKTIEANHMEVKILHQRLEQQEKIIRNMTVERDALVREKRVLQLESNASQLVMSQLNTSTAGLMDRIRKHEVTFDEAIVELKGHYEHAFALGNGHLEASLGIGDVQHVSLPSKSAADVMHKSVVAVMALMDMRHENPAFSTTKRRHSLKGHELKVQCEYRIVELGHEITRREAERLELLRQIARRDARILEEKQRTQCEIGVGKMHAERSLLVLEDFAARLLRFRAYEQATTRKIMDQEFELYQYKHRVANLRDRVASLKLMLDQSGMAEEDASGYLTIEKVRFMTRVDEAVQAVEDMADGSVQTYPPRRSPIKERAKLHGMDFSAPESVLTNITSLIPDEELDHHFFSLTHHSRDATTEYAQGHLLRRSIARTKGAVLPKLTQASLEKAPARAPFVRTNVVADYETQFGLHARIAMGAIGPFAVSRPVSNPEDRSELGDDFGPFASFTRDISEHDYSSPNLTSPRAPNSLPTRVVGGGGRLQSIPKKKSPVPPPMRPPQRNPKAHAVRRARPTRHDMSQIINVPSDAVEYDVAVLDALQTQQPVYRHMDGNGLQYHLDPAYLQPDDDDDDGGNRLDDYFTTNDDGMLVARVETLPSNHVPTLLEQRIKAHHQATASDGPHAGWDLRGNNHVLQMHGESTPLPPVLYPLTKG</sequence>
<organism evidence="3 4">
    <name type="scientific">Saprolegnia diclina (strain VS20)</name>
    <dbReference type="NCBI Taxonomy" id="1156394"/>
    <lineage>
        <taxon>Eukaryota</taxon>
        <taxon>Sar</taxon>
        <taxon>Stramenopiles</taxon>
        <taxon>Oomycota</taxon>
        <taxon>Saprolegniomycetes</taxon>
        <taxon>Saprolegniales</taxon>
        <taxon>Saprolegniaceae</taxon>
        <taxon>Saprolegnia</taxon>
    </lineage>
</organism>
<feature type="compositionally biased region" description="Pro residues" evidence="2">
    <location>
        <begin position="1132"/>
        <end position="1142"/>
    </location>
</feature>
<name>T0RTM8_SAPDV</name>
<dbReference type="InParanoid" id="T0RTM8"/>
<accession>T0RTM8</accession>
<dbReference type="OMA" id="HARIAMG"/>
<dbReference type="RefSeq" id="XP_008612905.1">
    <property type="nucleotide sequence ID" value="XM_008614683.1"/>
</dbReference>
<dbReference type="GeneID" id="19949513"/>
<evidence type="ECO:0000313" key="4">
    <source>
        <dbReference type="Proteomes" id="UP000030762"/>
    </source>
</evidence>
<evidence type="ECO:0000256" key="2">
    <source>
        <dbReference type="SAM" id="MobiDB-lite"/>
    </source>
</evidence>
<feature type="coiled-coil region" evidence="1">
    <location>
        <begin position="564"/>
        <end position="591"/>
    </location>
</feature>
<dbReference type="eggNOG" id="ENOG502RDWG">
    <property type="taxonomic scope" value="Eukaryota"/>
</dbReference>
<gene>
    <name evidence="3" type="ORF">SDRG_08786</name>
</gene>
<dbReference type="EMBL" id="JH767158">
    <property type="protein sequence ID" value="EQC33682.1"/>
    <property type="molecule type" value="Genomic_DNA"/>
</dbReference>
<feature type="coiled-coil region" evidence="1">
    <location>
        <begin position="299"/>
        <end position="326"/>
    </location>
</feature>
<reference evidence="3 4" key="1">
    <citation type="submission" date="2012-04" db="EMBL/GenBank/DDBJ databases">
        <title>The Genome Sequence of Saprolegnia declina VS20.</title>
        <authorList>
            <consortium name="The Broad Institute Genome Sequencing Platform"/>
            <person name="Russ C."/>
            <person name="Nusbaum C."/>
            <person name="Tyler B."/>
            <person name="van West P."/>
            <person name="Dieguez-Uribeondo J."/>
            <person name="de Bruijn I."/>
            <person name="Tripathy S."/>
            <person name="Jiang R."/>
            <person name="Young S.K."/>
            <person name="Zeng Q."/>
            <person name="Gargeya S."/>
            <person name="Fitzgerald M."/>
            <person name="Haas B."/>
            <person name="Abouelleil A."/>
            <person name="Alvarado L."/>
            <person name="Arachchi H.M."/>
            <person name="Berlin A."/>
            <person name="Chapman S.B."/>
            <person name="Goldberg J."/>
            <person name="Griggs A."/>
            <person name="Gujja S."/>
            <person name="Hansen M."/>
            <person name="Howarth C."/>
            <person name="Imamovic A."/>
            <person name="Larimer J."/>
            <person name="McCowen C."/>
            <person name="Montmayeur A."/>
            <person name="Murphy C."/>
            <person name="Neiman D."/>
            <person name="Pearson M."/>
            <person name="Priest M."/>
            <person name="Roberts A."/>
            <person name="Saif S."/>
            <person name="Shea T."/>
            <person name="Sisk P."/>
            <person name="Sykes S."/>
            <person name="Wortman J."/>
            <person name="Nusbaum C."/>
            <person name="Birren B."/>
        </authorList>
    </citation>
    <scope>NUCLEOTIDE SEQUENCE [LARGE SCALE GENOMIC DNA]</scope>
    <source>
        <strain evidence="3 4">VS20</strain>
    </source>
</reference>
<protein>
    <submittedName>
        <fullName evidence="3">Uncharacterized protein</fullName>
    </submittedName>
</protein>
<dbReference type="Proteomes" id="UP000030762">
    <property type="component" value="Unassembled WGS sequence"/>
</dbReference>
<feature type="coiled-coil region" evidence="1">
    <location>
        <begin position="501"/>
        <end position="535"/>
    </location>
</feature>
<feature type="coiled-coil region" evidence="1">
    <location>
        <begin position="652"/>
        <end position="686"/>
    </location>
</feature>
<feature type="coiled-coil region" evidence="1">
    <location>
        <begin position="362"/>
        <end position="424"/>
    </location>
</feature>
<feature type="compositionally biased region" description="Basic residues" evidence="2">
    <location>
        <begin position="1144"/>
        <end position="1154"/>
    </location>
</feature>
<keyword evidence="4" id="KW-1185">Reference proteome</keyword>